<keyword evidence="10 12" id="KW-0630">Potassium</keyword>
<organism evidence="14 15">
    <name type="scientific">Granulicella pectinivorans</name>
    <dbReference type="NCBI Taxonomy" id="474950"/>
    <lineage>
        <taxon>Bacteria</taxon>
        <taxon>Pseudomonadati</taxon>
        <taxon>Acidobacteriota</taxon>
        <taxon>Terriglobia</taxon>
        <taxon>Terriglobales</taxon>
        <taxon>Acidobacteriaceae</taxon>
        <taxon>Granulicella</taxon>
    </lineage>
</organism>
<protein>
    <recommendedName>
        <fullName evidence="3 12">Ribokinase</fullName>
        <shortName evidence="12">RK</shortName>
        <ecNumber evidence="2 12">2.7.1.15</ecNumber>
    </recommendedName>
</protein>
<dbReference type="RefSeq" id="WP_089838206.1">
    <property type="nucleotide sequence ID" value="NZ_FOZL01000001.1"/>
</dbReference>
<comment type="subcellular location">
    <subcellularLocation>
        <location evidence="12">Cytoplasm</location>
    </subcellularLocation>
</comment>
<dbReference type="InterPro" id="IPR002139">
    <property type="entry name" value="Ribo/fructo_kinase"/>
</dbReference>
<accession>A0A1I6M029</accession>
<dbReference type="SUPFAM" id="SSF53613">
    <property type="entry name" value="Ribokinase-like"/>
    <property type="match status" value="1"/>
</dbReference>
<dbReference type="EMBL" id="FOZL01000001">
    <property type="protein sequence ID" value="SFS09066.1"/>
    <property type="molecule type" value="Genomic_DNA"/>
</dbReference>
<dbReference type="InterPro" id="IPR029056">
    <property type="entry name" value="Ribokinase-like"/>
</dbReference>
<keyword evidence="12" id="KW-0963">Cytoplasm</keyword>
<dbReference type="GO" id="GO:0019303">
    <property type="term" value="P:D-ribose catabolic process"/>
    <property type="evidence" value="ECO:0007669"/>
    <property type="project" value="UniProtKB-UniRule"/>
</dbReference>
<feature type="binding site" evidence="12">
    <location>
        <begin position="248"/>
        <end position="249"/>
    </location>
    <ligand>
        <name>ATP</name>
        <dbReference type="ChEBI" id="CHEBI:30616"/>
    </ligand>
</feature>
<evidence type="ECO:0000256" key="5">
    <source>
        <dbReference type="ARBA" id="ARBA00022723"/>
    </source>
</evidence>
<dbReference type="OrthoDB" id="9775849at2"/>
<name>A0A1I6M029_9BACT</name>
<keyword evidence="8 12" id="KW-0067">ATP-binding</keyword>
<dbReference type="EC" id="2.7.1.15" evidence="2 12"/>
<keyword evidence="11 12" id="KW-0119">Carbohydrate metabolism</keyword>
<gene>
    <name evidence="12" type="primary">rbsK</name>
    <name evidence="14" type="ORF">SAMN05421771_1587</name>
</gene>
<keyword evidence="7 12" id="KW-0418">Kinase</keyword>
<dbReference type="InterPro" id="IPR011611">
    <property type="entry name" value="PfkB_dom"/>
</dbReference>
<feature type="binding site" evidence="12">
    <location>
        <position position="288"/>
    </location>
    <ligand>
        <name>K(+)</name>
        <dbReference type="ChEBI" id="CHEBI:29103"/>
    </ligand>
</feature>
<evidence type="ECO:0000313" key="14">
    <source>
        <dbReference type="EMBL" id="SFS09066.1"/>
    </source>
</evidence>
<keyword evidence="4 12" id="KW-0808">Transferase</keyword>
<proteinExistence type="inferred from homology"/>
<dbReference type="STRING" id="474950.SAMN05421771_1587"/>
<dbReference type="AlphaFoldDB" id="A0A1I6M029"/>
<dbReference type="InterPro" id="IPR011877">
    <property type="entry name" value="Ribokinase"/>
</dbReference>
<evidence type="ECO:0000259" key="13">
    <source>
        <dbReference type="Pfam" id="PF00294"/>
    </source>
</evidence>
<feature type="active site" description="Proton acceptor" evidence="12">
    <location>
        <position position="249"/>
    </location>
</feature>
<comment type="subunit">
    <text evidence="12">Homodimer.</text>
</comment>
<keyword evidence="15" id="KW-1185">Reference proteome</keyword>
<feature type="binding site" evidence="12">
    <location>
        <position position="249"/>
    </location>
    <ligand>
        <name>substrate</name>
    </ligand>
</feature>
<feature type="binding site" evidence="12">
    <location>
        <begin position="39"/>
        <end position="43"/>
    </location>
    <ligand>
        <name>substrate</name>
    </ligand>
</feature>
<feature type="binding site" evidence="12">
    <location>
        <position position="183"/>
    </location>
    <ligand>
        <name>ATP</name>
        <dbReference type="ChEBI" id="CHEBI:30616"/>
    </ligand>
</feature>
<dbReference type="Gene3D" id="3.40.1190.20">
    <property type="match status" value="1"/>
</dbReference>
<dbReference type="GO" id="GO:0005829">
    <property type="term" value="C:cytosol"/>
    <property type="evidence" value="ECO:0007669"/>
    <property type="project" value="TreeGrafter"/>
</dbReference>
<comment type="activity regulation">
    <text evidence="12">Activated by a monovalent cation that binds near, but not in, the active site. The most likely occupant of the site in vivo is potassium. Ion binding induces a conformational change that may alter substrate affinity.</text>
</comment>
<dbReference type="PANTHER" id="PTHR10584:SF166">
    <property type="entry name" value="RIBOKINASE"/>
    <property type="match status" value="1"/>
</dbReference>
<evidence type="ECO:0000256" key="9">
    <source>
        <dbReference type="ARBA" id="ARBA00022842"/>
    </source>
</evidence>
<evidence type="ECO:0000256" key="6">
    <source>
        <dbReference type="ARBA" id="ARBA00022741"/>
    </source>
</evidence>
<evidence type="ECO:0000256" key="12">
    <source>
        <dbReference type="HAMAP-Rule" id="MF_01987"/>
    </source>
</evidence>
<comment type="caution">
    <text evidence="12">Lacks conserved residue(s) required for the propagation of feature annotation.</text>
</comment>
<dbReference type="PANTHER" id="PTHR10584">
    <property type="entry name" value="SUGAR KINASE"/>
    <property type="match status" value="1"/>
</dbReference>
<keyword evidence="5 12" id="KW-0479">Metal-binding</keyword>
<dbReference type="CDD" id="cd01174">
    <property type="entry name" value="ribokinase"/>
    <property type="match status" value="1"/>
</dbReference>
<dbReference type="GO" id="GO:0046872">
    <property type="term" value="F:metal ion binding"/>
    <property type="evidence" value="ECO:0007669"/>
    <property type="project" value="UniProtKB-KW"/>
</dbReference>
<evidence type="ECO:0000256" key="10">
    <source>
        <dbReference type="ARBA" id="ARBA00022958"/>
    </source>
</evidence>
<dbReference type="NCBIfam" id="TIGR02152">
    <property type="entry name" value="D_ribokin_bact"/>
    <property type="match status" value="1"/>
</dbReference>
<sequence>MKPIVVVGSINSDLVVTTKHLPLKGETITGRTFDTYQGGKGANQAVAAARLGAKVAMIGKVGSDSFGSESIRQLEGHGVDCSHVGIEYGPSGIAVITVAEGGQNTIVVVPGANGAVSSEFIATKRTVIREAGLVLAQLEIPLSAVLTLAEICREEGVPLMLDPAPAQDLPAGLMALCEWFTPNETEAEFYMGGAAVSSDGMVAELRGLGARNVVLKLGERGALIDVLDGDTYSIDPVAVQAKDTTAAGDTFNGALAAGLSEDMGIAKAGAFAARAAALSVTKPGAQASMPTRAEVEAIL</sequence>
<evidence type="ECO:0000256" key="11">
    <source>
        <dbReference type="ARBA" id="ARBA00023277"/>
    </source>
</evidence>
<evidence type="ECO:0000256" key="1">
    <source>
        <dbReference type="ARBA" id="ARBA00005380"/>
    </source>
</evidence>
<dbReference type="UniPathway" id="UPA00916">
    <property type="reaction ID" value="UER00889"/>
</dbReference>
<dbReference type="Proteomes" id="UP000199024">
    <property type="component" value="Unassembled WGS sequence"/>
</dbReference>
<feature type="binding site" evidence="12">
    <location>
        <begin position="11"/>
        <end position="13"/>
    </location>
    <ligand>
        <name>substrate</name>
    </ligand>
</feature>
<reference evidence="14 15" key="1">
    <citation type="submission" date="2016-10" db="EMBL/GenBank/DDBJ databases">
        <authorList>
            <person name="de Groot N.N."/>
        </authorList>
    </citation>
    <scope>NUCLEOTIDE SEQUENCE [LARGE SCALE GENOMIC DNA]</scope>
    <source>
        <strain evidence="14 15">DSM 21001</strain>
    </source>
</reference>
<comment type="pathway">
    <text evidence="12">Carbohydrate metabolism; D-ribose degradation; D-ribose 5-phosphate from beta-D-ribopyranose: step 2/2.</text>
</comment>
<comment type="similarity">
    <text evidence="1">Belongs to the carbohydrate kinase pfkB family.</text>
</comment>
<dbReference type="PROSITE" id="PS00584">
    <property type="entry name" value="PFKB_KINASES_2"/>
    <property type="match status" value="1"/>
</dbReference>
<comment type="function">
    <text evidence="12">Catalyzes the phosphorylation of ribose at O-5 in a reaction requiring ATP and magnesium. The resulting D-ribose-5-phosphate can then be used either for sythesis of nucleotides, histidine, and tryptophan, or as a component of the pentose phosphate pathway.</text>
</comment>
<feature type="binding site" evidence="12">
    <location>
        <position position="279"/>
    </location>
    <ligand>
        <name>K(+)</name>
        <dbReference type="ChEBI" id="CHEBI:29103"/>
    </ligand>
</feature>
<dbReference type="GO" id="GO:0004747">
    <property type="term" value="F:ribokinase activity"/>
    <property type="evidence" value="ECO:0007669"/>
    <property type="project" value="UniProtKB-UniRule"/>
</dbReference>
<feature type="binding site" evidence="12">
    <location>
        <position position="139"/>
    </location>
    <ligand>
        <name>substrate</name>
    </ligand>
</feature>
<dbReference type="PRINTS" id="PR00990">
    <property type="entry name" value="RIBOKINASE"/>
</dbReference>
<feature type="binding site" evidence="12">
    <location>
        <begin position="216"/>
        <end position="221"/>
    </location>
    <ligand>
        <name>ATP</name>
        <dbReference type="ChEBI" id="CHEBI:30616"/>
    </ligand>
</feature>
<dbReference type="Pfam" id="PF00294">
    <property type="entry name" value="PfkB"/>
    <property type="match status" value="1"/>
</dbReference>
<evidence type="ECO:0000256" key="3">
    <source>
        <dbReference type="ARBA" id="ARBA00016943"/>
    </source>
</evidence>
<feature type="binding site" evidence="12">
    <location>
        <position position="282"/>
    </location>
    <ligand>
        <name>K(+)</name>
        <dbReference type="ChEBI" id="CHEBI:29103"/>
    </ligand>
</feature>
<evidence type="ECO:0000256" key="8">
    <source>
        <dbReference type="ARBA" id="ARBA00022840"/>
    </source>
</evidence>
<keyword evidence="6 12" id="KW-0547">Nucleotide-binding</keyword>
<feature type="binding site" evidence="12">
    <location>
        <position position="284"/>
    </location>
    <ligand>
        <name>K(+)</name>
        <dbReference type="ChEBI" id="CHEBI:29103"/>
    </ligand>
</feature>
<evidence type="ECO:0000256" key="7">
    <source>
        <dbReference type="ARBA" id="ARBA00022777"/>
    </source>
</evidence>
<comment type="similarity">
    <text evidence="12">Belongs to the carbohydrate kinase PfkB family. Ribokinase subfamily.</text>
</comment>
<evidence type="ECO:0000256" key="4">
    <source>
        <dbReference type="ARBA" id="ARBA00022679"/>
    </source>
</evidence>
<dbReference type="InterPro" id="IPR002173">
    <property type="entry name" value="Carboh/pur_kinase_PfkB_CS"/>
</dbReference>
<feature type="binding site" evidence="12">
    <location>
        <position position="245"/>
    </location>
    <ligand>
        <name>K(+)</name>
        <dbReference type="ChEBI" id="CHEBI:29103"/>
    </ligand>
</feature>
<feature type="domain" description="Carbohydrate kinase PfkB" evidence="13">
    <location>
        <begin position="2"/>
        <end position="292"/>
    </location>
</feature>
<evidence type="ECO:0000256" key="2">
    <source>
        <dbReference type="ARBA" id="ARBA00012035"/>
    </source>
</evidence>
<keyword evidence="9 12" id="KW-0460">Magnesium</keyword>
<dbReference type="GO" id="GO:0005524">
    <property type="term" value="F:ATP binding"/>
    <property type="evidence" value="ECO:0007669"/>
    <property type="project" value="UniProtKB-UniRule"/>
</dbReference>
<feature type="binding site" evidence="12">
    <location>
        <position position="243"/>
    </location>
    <ligand>
        <name>K(+)</name>
        <dbReference type="ChEBI" id="CHEBI:29103"/>
    </ligand>
</feature>
<comment type="catalytic activity">
    <reaction evidence="12">
        <text>D-ribose + ATP = D-ribose 5-phosphate + ADP + H(+)</text>
        <dbReference type="Rhea" id="RHEA:13697"/>
        <dbReference type="ChEBI" id="CHEBI:15378"/>
        <dbReference type="ChEBI" id="CHEBI:30616"/>
        <dbReference type="ChEBI" id="CHEBI:47013"/>
        <dbReference type="ChEBI" id="CHEBI:78346"/>
        <dbReference type="ChEBI" id="CHEBI:456216"/>
        <dbReference type="EC" id="2.7.1.15"/>
    </reaction>
</comment>
<comment type="cofactor">
    <cofactor evidence="12">
        <name>Mg(2+)</name>
        <dbReference type="ChEBI" id="CHEBI:18420"/>
    </cofactor>
    <text evidence="12">Requires a divalent cation, most likely magnesium in vivo, as an electrophilic catalyst to aid phosphoryl group transfer. It is the chelate of the metal and the nucleotide that is the actual substrate.</text>
</comment>
<dbReference type="HAMAP" id="MF_01987">
    <property type="entry name" value="Ribokinase"/>
    <property type="match status" value="1"/>
</dbReference>
<evidence type="ECO:0000313" key="15">
    <source>
        <dbReference type="Proteomes" id="UP000199024"/>
    </source>
</evidence>